<protein>
    <submittedName>
        <fullName evidence="1">Uncharacterized protein</fullName>
    </submittedName>
</protein>
<accession>A0A426ZIM0</accession>
<dbReference type="AlphaFoldDB" id="A0A426ZIM0"/>
<sequence>MHSRKTCPEMGGTIPCHPSYPRRDIHFIDDGREGILSDLACVELEKVLCLDDRPKIRHLNTIQITEFEKQIY</sequence>
<evidence type="ECO:0000313" key="1">
    <source>
        <dbReference type="EMBL" id="RRT63810.1"/>
    </source>
</evidence>
<organism evidence="1 2">
    <name type="scientific">Ensete ventricosum</name>
    <name type="common">Abyssinian banana</name>
    <name type="synonym">Musa ensete</name>
    <dbReference type="NCBI Taxonomy" id="4639"/>
    <lineage>
        <taxon>Eukaryota</taxon>
        <taxon>Viridiplantae</taxon>
        <taxon>Streptophyta</taxon>
        <taxon>Embryophyta</taxon>
        <taxon>Tracheophyta</taxon>
        <taxon>Spermatophyta</taxon>
        <taxon>Magnoliopsida</taxon>
        <taxon>Liliopsida</taxon>
        <taxon>Zingiberales</taxon>
        <taxon>Musaceae</taxon>
        <taxon>Ensete</taxon>
    </lineage>
</organism>
<proteinExistence type="predicted"/>
<reference evidence="1 2" key="1">
    <citation type="journal article" date="2014" name="Agronomy (Basel)">
        <title>A Draft Genome Sequence for Ensete ventricosum, the Drought-Tolerant Tree Against Hunger.</title>
        <authorList>
            <person name="Harrison J."/>
            <person name="Moore K.A."/>
            <person name="Paszkiewicz K."/>
            <person name="Jones T."/>
            <person name="Grant M."/>
            <person name="Ambacheew D."/>
            <person name="Muzemil S."/>
            <person name="Studholme D.J."/>
        </authorList>
    </citation>
    <scope>NUCLEOTIDE SEQUENCE [LARGE SCALE GENOMIC DNA]</scope>
</reference>
<dbReference type="Proteomes" id="UP000287651">
    <property type="component" value="Unassembled WGS sequence"/>
</dbReference>
<gene>
    <name evidence="1" type="ORF">B296_00007137</name>
</gene>
<evidence type="ECO:0000313" key="2">
    <source>
        <dbReference type="Proteomes" id="UP000287651"/>
    </source>
</evidence>
<comment type="caution">
    <text evidence="1">The sequence shown here is derived from an EMBL/GenBank/DDBJ whole genome shotgun (WGS) entry which is preliminary data.</text>
</comment>
<name>A0A426ZIM0_ENSVE</name>
<dbReference type="EMBL" id="AMZH03006449">
    <property type="protein sequence ID" value="RRT63810.1"/>
    <property type="molecule type" value="Genomic_DNA"/>
</dbReference>